<comment type="caution">
    <text evidence="1">The sequence shown here is derived from an EMBL/GenBank/DDBJ whole genome shotgun (WGS) entry which is preliminary data.</text>
</comment>
<reference evidence="1" key="1">
    <citation type="submission" date="2019-12" db="EMBL/GenBank/DDBJ databases">
        <title>Genome sequencing and annotation of Brassica cretica.</title>
        <authorList>
            <person name="Studholme D.J."/>
            <person name="Sarris P.F."/>
        </authorList>
    </citation>
    <scope>NUCLEOTIDE SEQUENCE</scope>
    <source>
        <strain evidence="1">PFS-001/15</strain>
        <tissue evidence="1">Leaf</tissue>
    </source>
</reference>
<gene>
    <name evidence="1" type="ORF">F2Q68_00034584</name>
</gene>
<proteinExistence type="predicted"/>
<name>A0A8S9GWL3_BRACR</name>
<organism evidence="1 2">
    <name type="scientific">Brassica cretica</name>
    <name type="common">Mustard</name>
    <dbReference type="NCBI Taxonomy" id="69181"/>
    <lineage>
        <taxon>Eukaryota</taxon>
        <taxon>Viridiplantae</taxon>
        <taxon>Streptophyta</taxon>
        <taxon>Embryophyta</taxon>
        <taxon>Tracheophyta</taxon>
        <taxon>Spermatophyta</taxon>
        <taxon>Magnoliopsida</taxon>
        <taxon>eudicotyledons</taxon>
        <taxon>Gunneridae</taxon>
        <taxon>Pentapetalae</taxon>
        <taxon>rosids</taxon>
        <taxon>malvids</taxon>
        <taxon>Brassicales</taxon>
        <taxon>Brassicaceae</taxon>
        <taxon>Brassiceae</taxon>
        <taxon>Brassica</taxon>
    </lineage>
</organism>
<evidence type="ECO:0000313" key="1">
    <source>
        <dbReference type="EMBL" id="KAF2549939.1"/>
    </source>
</evidence>
<protein>
    <submittedName>
        <fullName evidence="1">Uncharacterized protein</fullName>
    </submittedName>
</protein>
<dbReference type="AlphaFoldDB" id="A0A8S9GWL3"/>
<accession>A0A8S9GWL3</accession>
<dbReference type="EMBL" id="QGKW02001988">
    <property type="protein sequence ID" value="KAF2549939.1"/>
    <property type="molecule type" value="Genomic_DNA"/>
</dbReference>
<evidence type="ECO:0000313" key="2">
    <source>
        <dbReference type="Proteomes" id="UP000712281"/>
    </source>
</evidence>
<sequence>MLQGSPYIFVLRSALVGLTKLNSSLFGNLEGSPYWNFSFSRRKGVVPGTGPVVLPSGDPGRLPAGTKRPVSCLGSEGIQYLSIFPQQCSFMQDLAIYDTFDAQVNLGSNAR</sequence>
<dbReference type="Proteomes" id="UP000712281">
    <property type="component" value="Unassembled WGS sequence"/>
</dbReference>